<dbReference type="EMBL" id="JAABLQ010000001">
    <property type="protein sequence ID" value="NBN78067.1"/>
    <property type="molecule type" value="Genomic_DNA"/>
</dbReference>
<feature type="transmembrane region" description="Helical" evidence="4">
    <location>
        <begin position="174"/>
        <end position="192"/>
    </location>
</feature>
<evidence type="ECO:0000256" key="4">
    <source>
        <dbReference type="SAM" id="Phobius"/>
    </source>
</evidence>
<feature type="transmembrane region" description="Helical" evidence="4">
    <location>
        <begin position="54"/>
        <end position="77"/>
    </location>
</feature>
<feature type="domain" description="HTH araC/xylS-type" evidence="5">
    <location>
        <begin position="319"/>
        <end position="424"/>
    </location>
</feature>
<evidence type="ECO:0000256" key="2">
    <source>
        <dbReference type="ARBA" id="ARBA00023125"/>
    </source>
</evidence>
<reference evidence="7" key="1">
    <citation type="submission" date="2020-01" db="EMBL/GenBank/DDBJ databases">
        <authorList>
            <person name="Fang Y."/>
            <person name="Sun R."/>
            <person name="Nie L."/>
            <person name="He J."/>
            <person name="Hao L."/>
            <person name="Wang L."/>
            <person name="Su S."/>
            <person name="Lv E."/>
            <person name="Zhang Z."/>
            <person name="Xie R."/>
            <person name="Liu H."/>
        </authorList>
    </citation>
    <scope>NUCLEOTIDE SEQUENCE [LARGE SCALE GENOMIC DNA]</scope>
    <source>
        <strain evidence="7">XCT-53</strain>
    </source>
</reference>
<dbReference type="Gene3D" id="1.10.10.60">
    <property type="entry name" value="Homeodomain-like"/>
    <property type="match status" value="2"/>
</dbReference>
<dbReference type="SUPFAM" id="SSF46689">
    <property type="entry name" value="Homeodomain-like"/>
    <property type="match status" value="1"/>
</dbReference>
<dbReference type="InterPro" id="IPR009057">
    <property type="entry name" value="Homeodomain-like_sf"/>
</dbReference>
<evidence type="ECO:0000259" key="5">
    <source>
        <dbReference type="PROSITE" id="PS01124"/>
    </source>
</evidence>
<feature type="transmembrane region" description="Helical" evidence="4">
    <location>
        <begin position="23"/>
        <end position="42"/>
    </location>
</feature>
<dbReference type="GO" id="GO:0043565">
    <property type="term" value="F:sequence-specific DNA binding"/>
    <property type="evidence" value="ECO:0007669"/>
    <property type="project" value="InterPro"/>
</dbReference>
<feature type="transmembrane region" description="Helical" evidence="4">
    <location>
        <begin position="123"/>
        <end position="143"/>
    </location>
</feature>
<gene>
    <name evidence="6" type="ORF">GWI72_07285</name>
</gene>
<evidence type="ECO:0000256" key="3">
    <source>
        <dbReference type="ARBA" id="ARBA00023163"/>
    </source>
</evidence>
<protein>
    <submittedName>
        <fullName evidence="6">Helix-turn-helix domain-containing protein</fullName>
    </submittedName>
</protein>
<sequence>MRALARPATGRPRGDPILFTNDLFVLALAMAAHLAFVILLLLTRREPRKDHSLAIAAFLGIVLATALADMTDVMYAIGVWTLPGPNHLVAVMTPLLLLEGPALYFYARALASKEPLRLGRGDLLHLAPYALLQAVTLLLYGLALPGQSGDPALQDFGATLVTQGSLPAERLLTLLAYLPVMTAYVVLAIRELSRHERQKLDYFSNLEGSSLRWLHWNIPLMGLSWGVNLVLLADDLLFDALHPSPLVSLLIFAAWVYPLSFMALWQQPIYVPTRRSPALEAAIATETPVLPAVLAVAAPAGGGAEPRYQRSALDGERMKRIAAKIERTMAQDRLYRNHALNLRNLSDHLKVSENYLSQVLNDYIGSNFYEYVNRWRIREACELLSRTSARIIDIGEDVGFNSRSTFNAAFRKETGQTPSDYRAAVARGDDGAPAPVLDPAIPPAIPFPDRPVPL</sequence>
<dbReference type="InterPro" id="IPR020449">
    <property type="entry name" value="Tscrpt_reg_AraC-type_HTH"/>
</dbReference>
<dbReference type="InterPro" id="IPR018060">
    <property type="entry name" value="HTH_AraC"/>
</dbReference>
<keyword evidence="3" id="KW-0804">Transcription</keyword>
<keyword evidence="2" id="KW-0238">DNA-binding</keyword>
<evidence type="ECO:0000313" key="6">
    <source>
        <dbReference type="EMBL" id="NBN78067.1"/>
    </source>
</evidence>
<dbReference type="PROSITE" id="PS01124">
    <property type="entry name" value="HTH_ARAC_FAMILY_2"/>
    <property type="match status" value="1"/>
</dbReference>
<keyword evidence="1" id="KW-0805">Transcription regulation</keyword>
<feature type="transmembrane region" description="Helical" evidence="4">
    <location>
        <begin position="245"/>
        <end position="265"/>
    </location>
</feature>
<dbReference type="InterPro" id="IPR018062">
    <property type="entry name" value="HTH_AraC-typ_CS"/>
</dbReference>
<organism evidence="6 7">
    <name type="scientific">Pannonibacter tanglangensis</name>
    <dbReference type="NCBI Taxonomy" id="2750084"/>
    <lineage>
        <taxon>Bacteria</taxon>
        <taxon>Pseudomonadati</taxon>
        <taxon>Pseudomonadota</taxon>
        <taxon>Alphaproteobacteria</taxon>
        <taxon>Hyphomicrobiales</taxon>
        <taxon>Stappiaceae</taxon>
        <taxon>Pannonibacter</taxon>
    </lineage>
</organism>
<evidence type="ECO:0000313" key="7">
    <source>
        <dbReference type="Proteomes" id="UP000586722"/>
    </source>
</evidence>
<dbReference type="GO" id="GO:0003700">
    <property type="term" value="F:DNA-binding transcription factor activity"/>
    <property type="evidence" value="ECO:0007669"/>
    <property type="project" value="InterPro"/>
</dbReference>
<dbReference type="Proteomes" id="UP000586722">
    <property type="component" value="Unassembled WGS sequence"/>
</dbReference>
<feature type="transmembrane region" description="Helical" evidence="4">
    <location>
        <begin position="213"/>
        <end position="233"/>
    </location>
</feature>
<accession>A0A7X5F1K2</accession>
<dbReference type="PROSITE" id="PS00041">
    <property type="entry name" value="HTH_ARAC_FAMILY_1"/>
    <property type="match status" value="1"/>
</dbReference>
<dbReference type="PRINTS" id="PR00032">
    <property type="entry name" value="HTHARAC"/>
</dbReference>
<keyword evidence="4" id="KW-0812">Transmembrane</keyword>
<evidence type="ECO:0000256" key="1">
    <source>
        <dbReference type="ARBA" id="ARBA00023015"/>
    </source>
</evidence>
<feature type="transmembrane region" description="Helical" evidence="4">
    <location>
        <begin position="89"/>
        <end position="111"/>
    </location>
</feature>
<keyword evidence="4" id="KW-1133">Transmembrane helix</keyword>
<dbReference type="PANTHER" id="PTHR43280:SF29">
    <property type="entry name" value="ARAC-FAMILY TRANSCRIPTIONAL REGULATOR"/>
    <property type="match status" value="1"/>
</dbReference>
<dbReference type="RefSeq" id="WP_161708240.1">
    <property type="nucleotide sequence ID" value="NZ_JAABLQ010000001.1"/>
</dbReference>
<proteinExistence type="predicted"/>
<keyword evidence="7" id="KW-1185">Reference proteome</keyword>
<dbReference type="AlphaFoldDB" id="A0A7X5F1K2"/>
<name>A0A7X5F1K2_9HYPH</name>
<dbReference type="Pfam" id="PF12833">
    <property type="entry name" value="HTH_18"/>
    <property type="match status" value="1"/>
</dbReference>
<comment type="caution">
    <text evidence="6">The sequence shown here is derived from an EMBL/GenBank/DDBJ whole genome shotgun (WGS) entry which is preliminary data.</text>
</comment>
<keyword evidence="4" id="KW-0472">Membrane</keyword>
<dbReference type="PANTHER" id="PTHR43280">
    <property type="entry name" value="ARAC-FAMILY TRANSCRIPTIONAL REGULATOR"/>
    <property type="match status" value="1"/>
</dbReference>
<dbReference type="SMART" id="SM00342">
    <property type="entry name" value="HTH_ARAC"/>
    <property type="match status" value="1"/>
</dbReference>